<sequence length="102" mass="11204">MTDRIRMRLPAALEPWLPVLSIGLRLLCTYPRLPQLPARNARLWVPLTEAEAHLVSELQALHEAPQNAIVAAALLCAQKAPPYSLPPDFVRPMVPSPPVIGS</sequence>
<proteinExistence type="predicted"/>
<keyword evidence="2" id="KW-1185">Reference proteome</keyword>
<dbReference type="Proteomes" id="UP001595528">
    <property type="component" value="Unassembled WGS sequence"/>
</dbReference>
<protein>
    <submittedName>
        <fullName evidence="1">Uncharacterized protein</fullName>
    </submittedName>
</protein>
<gene>
    <name evidence="1" type="ORF">ACFOGJ_24255</name>
</gene>
<accession>A0ABV7L703</accession>
<evidence type="ECO:0000313" key="2">
    <source>
        <dbReference type="Proteomes" id="UP001595528"/>
    </source>
</evidence>
<reference evidence="2" key="1">
    <citation type="journal article" date="2019" name="Int. J. Syst. Evol. Microbiol.">
        <title>The Global Catalogue of Microorganisms (GCM) 10K type strain sequencing project: providing services to taxonomists for standard genome sequencing and annotation.</title>
        <authorList>
            <consortium name="The Broad Institute Genomics Platform"/>
            <consortium name="The Broad Institute Genome Sequencing Center for Infectious Disease"/>
            <person name="Wu L."/>
            <person name="Ma J."/>
        </authorList>
    </citation>
    <scope>NUCLEOTIDE SEQUENCE [LARGE SCALE GENOMIC DNA]</scope>
    <source>
        <strain evidence="2">KCTC 42964</strain>
    </source>
</reference>
<organism evidence="1 2">
    <name type="scientific">Marinibaculum pumilum</name>
    <dbReference type="NCBI Taxonomy" id="1766165"/>
    <lineage>
        <taxon>Bacteria</taxon>
        <taxon>Pseudomonadati</taxon>
        <taxon>Pseudomonadota</taxon>
        <taxon>Alphaproteobacteria</taxon>
        <taxon>Rhodospirillales</taxon>
        <taxon>Rhodospirillaceae</taxon>
        <taxon>Marinibaculum</taxon>
    </lineage>
</organism>
<dbReference type="EMBL" id="JBHRTR010000044">
    <property type="protein sequence ID" value="MFC3230384.1"/>
    <property type="molecule type" value="Genomic_DNA"/>
</dbReference>
<evidence type="ECO:0000313" key="1">
    <source>
        <dbReference type="EMBL" id="MFC3230384.1"/>
    </source>
</evidence>
<comment type="caution">
    <text evidence="1">The sequence shown here is derived from an EMBL/GenBank/DDBJ whole genome shotgun (WGS) entry which is preliminary data.</text>
</comment>
<name>A0ABV7L703_9PROT</name>
<dbReference type="RefSeq" id="WP_379905509.1">
    <property type="nucleotide sequence ID" value="NZ_JBHRTR010000044.1"/>
</dbReference>